<gene>
    <name evidence="3" type="ORF">FMM08_08425</name>
</gene>
<dbReference type="InterPro" id="IPR020904">
    <property type="entry name" value="Sc_DH/Rdtase_CS"/>
</dbReference>
<dbReference type="PANTHER" id="PTHR48107">
    <property type="entry name" value="NADPH-DEPENDENT ALDEHYDE REDUCTASE-LIKE PROTEIN, CHLOROPLASTIC-RELATED"/>
    <property type="match status" value="1"/>
</dbReference>
<dbReference type="Gene3D" id="3.40.50.720">
    <property type="entry name" value="NAD(P)-binding Rossmann-like Domain"/>
    <property type="match status" value="1"/>
</dbReference>
<dbReference type="PANTHER" id="PTHR48107:SF7">
    <property type="entry name" value="RE15974P"/>
    <property type="match status" value="1"/>
</dbReference>
<dbReference type="SUPFAM" id="SSF51735">
    <property type="entry name" value="NAD(P)-binding Rossmann-fold domains"/>
    <property type="match status" value="1"/>
</dbReference>
<dbReference type="InterPro" id="IPR036291">
    <property type="entry name" value="NAD(P)-bd_dom_sf"/>
</dbReference>
<dbReference type="Pfam" id="PF13561">
    <property type="entry name" value="adh_short_C2"/>
    <property type="match status" value="1"/>
</dbReference>
<dbReference type="GO" id="GO:0016614">
    <property type="term" value="F:oxidoreductase activity, acting on CH-OH group of donors"/>
    <property type="evidence" value="ECO:0007669"/>
    <property type="project" value="UniProtKB-ARBA"/>
</dbReference>
<dbReference type="PRINTS" id="PR00081">
    <property type="entry name" value="GDHRDH"/>
</dbReference>
<evidence type="ECO:0000256" key="2">
    <source>
        <dbReference type="ARBA" id="ARBA00023002"/>
    </source>
</evidence>
<keyword evidence="2" id="KW-0560">Oxidoreductase</keyword>
<accession>A0A5C8ZI20</accession>
<dbReference type="EMBL" id="VKAC01000004">
    <property type="protein sequence ID" value="TXR56753.1"/>
    <property type="molecule type" value="Genomic_DNA"/>
</dbReference>
<evidence type="ECO:0000313" key="4">
    <source>
        <dbReference type="Proteomes" id="UP000321234"/>
    </source>
</evidence>
<comment type="caution">
    <text evidence="3">The sequence shown here is derived from an EMBL/GenBank/DDBJ whole genome shotgun (WGS) entry which is preliminary data.</text>
</comment>
<dbReference type="PROSITE" id="PS00061">
    <property type="entry name" value="ADH_SHORT"/>
    <property type="match status" value="1"/>
</dbReference>
<dbReference type="AlphaFoldDB" id="A0A5C8ZI20"/>
<dbReference type="InterPro" id="IPR002347">
    <property type="entry name" value="SDR_fam"/>
</dbReference>
<name>A0A5C8ZI20_9ACTN</name>
<dbReference type="OrthoDB" id="9803333at2"/>
<organism evidence="3 4">
    <name type="scientific">Quadrisphaera setariae</name>
    <dbReference type="NCBI Taxonomy" id="2593304"/>
    <lineage>
        <taxon>Bacteria</taxon>
        <taxon>Bacillati</taxon>
        <taxon>Actinomycetota</taxon>
        <taxon>Actinomycetes</taxon>
        <taxon>Kineosporiales</taxon>
        <taxon>Kineosporiaceae</taxon>
        <taxon>Quadrisphaera</taxon>
    </lineage>
</organism>
<evidence type="ECO:0000313" key="3">
    <source>
        <dbReference type="EMBL" id="TXR56753.1"/>
    </source>
</evidence>
<comment type="similarity">
    <text evidence="1">Belongs to the short-chain dehydrogenases/reductases (SDR) family.</text>
</comment>
<sequence>MVLVTGAGRRRGIAAGIALRLATAGWDVGLTWWTPYDARMPWGEQPGDPASLLADLAAAGARTTGAEVDLSDPAGPAAAFEAVQGELGPVTALVVCHCESVDSSILDTDVESFDRHMAVNARATWLLVREHALRFREADLAPGTGRVVALTSDHTAHNLPYGASKGALERIVVAAAEELGGLRISSNAVNPGPVDTGWMDDDVRRSGRAATPLGRLGTPADTADLVEFLLSPRGGWVTGQVLFSNGGFRTHR</sequence>
<protein>
    <submittedName>
        <fullName evidence="3">SDR family oxidoreductase</fullName>
    </submittedName>
</protein>
<dbReference type="Proteomes" id="UP000321234">
    <property type="component" value="Unassembled WGS sequence"/>
</dbReference>
<reference evidence="3 4" key="1">
    <citation type="submission" date="2019-07" db="EMBL/GenBank/DDBJ databases">
        <title>Quadrisphaera sp. strain DD2A genome sequencing and assembly.</title>
        <authorList>
            <person name="Kim I."/>
        </authorList>
    </citation>
    <scope>NUCLEOTIDE SEQUENCE [LARGE SCALE GENOMIC DNA]</scope>
    <source>
        <strain evidence="3 4">DD2A</strain>
    </source>
</reference>
<keyword evidence="4" id="KW-1185">Reference proteome</keyword>
<proteinExistence type="inferred from homology"/>
<evidence type="ECO:0000256" key="1">
    <source>
        <dbReference type="ARBA" id="ARBA00006484"/>
    </source>
</evidence>
<dbReference type="CDD" id="cd05233">
    <property type="entry name" value="SDR_c"/>
    <property type="match status" value="1"/>
</dbReference>